<feature type="binding site" evidence="7">
    <location>
        <position position="209"/>
    </location>
    <ligand>
        <name>ATP</name>
        <dbReference type="ChEBI" id="CHEBI:30616"/>
    </ligand>
</feature>
<dbReference type="GO" id="GO:0016020">
    <property type="term" value="C:membrane"/>
    <property type="evidence" value="ECO:0007669"/>
    <property type="project" value="TreeGrafter"/>
</dbReference>
<evidence type="ECO:0000259" key="15">
    <source>
        <dbReference type="PROSITE" id="PS51987"/>
    </source>
</evidence>
<sequence>MTDIEKIFSILNEKQIKFVDLRFTDTKGKEQHITIPKMQVDDHLFNNGKIFDGSSIKGWKNVNESDMILMPDPTSFVIDPFYENATVIIRCDIFDPSTMKNYDRDPRSIAKRAEMFLYNSGIADVVMFGPEPEFFLFDDIRFETTQSGSYVIVDDRESAWNSGKVYKDGNKGHRPRIKSGYAPVPPIDSSQNLRSTMSLIMEKMGLIIEAHHHEVATSGQNEIATRFNTLTKKADEIQIYKYVVHNVAHSSGKTATFMPKPIINDNGSGMHCHISLHRKDVNLFSGEQYGYLSDIALFYIGGILRHAKALNAITNPTTNSYKRLVPNYEAPVMLTYSAGNRSSAIRIPSIINKSKNDASCRVEIRFPDPAANPYLAFSALLMAGLDGIINKVHPGAPIDKNLYTISKKEALSIPCMAKSFDEALSSLAEDYTFLTRGDVFSEDYINAYILLCQEEIRLVHITPHPVEFDLYYSV</sequence>
<dbReference type="InterPro" id="IPR014746">
    <property type="entry name" value="Gln_synth/guanido_kin_cat_dom"/>
</dbReference>
<dbReference type="GO" id="GO:0019740">
    <property type="term" value="P:nitrogen utilization"/>
    <property type="evidence" value="ECO:0007669"/>
    <property type="project" value="TreeGrafter"/>
</dbReference>
<dbReference type="GO" id="GO:0046872">
    <property type="term" value="F:metal ion binding"/>
    <property type="evidence" value="ECO:0007669"/>
    <property type="project" value="UniProtKB-KW"/>
</dbReference>
<evidence type="ECO:0000256" key="2">
    <source>
        <dbReference type="ARBA" id="ARBA00009897"/>
    </source>
</evidence>
<keyword evidence="7 13" id="KW-0067">ATP-binding</keyword>
<feature type="binding site" evidence="8">
    <location>
        <position position="271"/>
    </location>
    <ligand>
        <name>Mg(2+)</name>
        <dbReference type="ChEBI" id="CHEBI:18420"/>
        <label>1</label>
    </ligand>
</feature>
<evidence type="ECO:0000256" key="7">
    <source>
        <dbReference type="PIRSR" id="PIRSR604809-2"/>
    </source>
</evidence>
<evidence type="ECO:0000256" key="4">
    <source>
        <dbReference type="ARBA" id="ARBA00021364"/>
    </source>
</evidence>
<evidence type="ECO:0000313" key="16">
    <source>
        <dbReference type="EMBL" id="URJ28479.1"/>
    </source>
</evidence>
<dbReference type="GO" id="GO:0006542">
    <property type="term" value="P:glutamine biosynthetic process"/>
    <property type="evidence" value="ECO:0007669"/>
    <property type="project" value="InterPro"/>
</dbReference>
<dbReference type="Proteomes" id="UP001056209">
    <property type="component" value="Chromosome"/>
</dbReference>
<dbReference type="FunFam" id="3.10.20.70:FF:000001">
    <property type="entry name" value="Glutamine synthetase"/>
    <property type="match status" value="1"/>
</dbReference>
<dbReference type="NCBIfam" id="TIGR00653">
    <property type="entry name" value="GlnA"/>
    <property type="match status" value="1"/>
</dbReference>
<evidence type="ECO:0000256" key="6">
    <source>
        <dbReference type="PIRSR" id="PIRSR604809-1"/>
    </source>
</evidence>
<dbReference type="InterPro" id="IPR027303">
    <property type="entry name" value="Gln_synth_gly_rich_site"/>
</dbReference>
<evidence type="ECO:0000256" key="8">
    <source>
        <dbReference type="PIRSR" id="PIRSR604809-3"/>
    </source>
</evidence>
<comment type="cofactor">
    <cofactor evidence="8">
        <name>Mg(2+)</name>
        <dbReference type="ChEBI" id="CHEBI:18420"/>
    </cofactor>
    <text evidence="8">Binds 2 Mg(2+) ions per subunit.</text>
</comment>
<dbReference type="GO" id="GO:0005524">
    <property type="term" value="F:ATP binding"/>
    <property type="evidence" value="ECO:0007669"/>
    <property type="project" value="UniProtKB-KW"/>
</dbReference>
<dbReference type="Gene3D" id="3.30.590.10">
    <property type="entry name" value="Glutamine synthetase/guanido kinase, catalytic domain"/>
    <property type="match status" value="1"/>
</dbReference>
<feature type="binding site" evidence="6">
    <location>
        <position position="365"/>
    </location>
    <ligand>
        <name>L-glutamate</name>
        <dbReference type="ChEBI" id="CHEBI:29985"/>
    </ligand>
</feature>
<dbReference type="FunFam" id="3.30.590.10:FF:000001">
    <property type="entry name" value="Glutamine synthetase"/>
    <property type="match status" value="1"/>
</dbReference>
<evidence type="ECO:0000256" key="5">
    <source>
        <dbReference type="ARBA" id="ARBA00049436"/>
    </source>
</evidence>
<dbReference type="PANTHER" id="PTHR43407">
    <property type="entry name" value="GLUTAMINE SYNTHETASE"/>
    <property type="match status" value="1"/>
</dbReference>
<dbReference type="PROSITE" id="PS51986">
    <property type="entry name" value="GS_BETA_GRASP"/>
    <property type="match status" value="1"/>
</dbReference>
<feature type="domain" description="GS catalytic" evidence="15">
    <location>
        <begin position="106"/>
        <end position="474"/>
    </location>
</feature>
<keyword evidence="7 13" id="KW-0547">Nucleotide-binding</keyword>
<evidence type="ECO:0000259" key="14">
    <source>
        <dbReference type="PROSITE" id="PS51986"/>
    </source>
</evidence>
<dbReference type="EMBL" id="CP097753">
    <property type="protein sequence ID" value="URJ28479.1"/>
    <property type="molecule type" value="Genomic_DNA"/>
</dbReference>
<dbReference type="InterPro" id="IPR001637">
    <property type="entry name" value="Gln_synth_I_adenylation_site"/>
</dbReference>
<organism evidence="16 17">
    <name type="scientific">Candidatus Blochmannia vicinus</name>
    <name type="common">nom. nud.</name>
    <dbReference type="NCBI Taxonomy" id="251540"/>
    <lineage>
        <taxon>Bacteria</taxon>
        <taxon>Pseudomonadati</taxon>
        <taxon>Pseudomonadota</taxon>
        <taxon>Gammaproteobacteria</taxon>
        <taxon>Enterobacterales</taxon>
        <taxon>Enterobacteriaceae</taxon>
        <taxon>ant endosymbionts</taxon>
        <taxon>Candidatus Blochmanniella</taxon>
    </lineage>
</organism>
<comment type="catalytic activity">
    <reaction evidence="5 13">
        <text>L-glutamate + NH4(+) + ATP = L-glutamine + ADP + phosphate + H(+)</text>
        <dbReference type="Rhea" id="RHEA:16169"/>
        <dbReference type="ChEBI" id="CHEBI:15378"/>
        <dbReference type="ChEBI" id="CHEBI:28938"/>
        <dbReference type="ChEBI" id="CHEBI:29985"/>
        <dbReference type="ChEBI" id="CHEBI:30616"/>
        <dbReference type="ChEBI" id="CHEBI:43474"/>
        <dbReference type="ChEBI" id="CHEBI:58359"/>
        <dbReference type="ChEBI" id="CHEBI:456216"/>
        <dbReference type="EC" id="6.3.1.2"/>
    </reaction>
</comment>
<keyword evidence="8" id="KW-0479">Metal-binding</keyword>
<dbReference type="PROSITE" id="PS00182">
    <property type="entry name" value="GLNA_ADENYLATION"/>
    <property type="match status" value="1"/>
</dbReference>
<keyword evidence="8" id="KW-0460">Magnesium</keyword>
<evidence type="ECO:0000256" key="11">
    <source>
        <dbReference type="RuleBase" id="RU000384"/>
    </source>
</evidence>
<feature type="modified residue" description="O-AMP-tyrosine" evidence="9">
    <location>
        <position position="403"/>
    </location>
</feature>
<keyword evidence="12" id="KW-0963">Cytoplasm</keyword>
<evidence type="ECO:0000313" key="17">
    <source>
        <dbReference type="Proteomes" id="UP001056209"/>
    </source>
</evidence>
<dbReference type="InterPro" id="IPR004809">
    <property type="entry name" value="Gln_synth_I"/>
</dbReference>
<feature type="binding site" evidence="6">
    <location>
        <position position="341"/>
    </location>
    <ligand>
        <name>L-glutamate</name>
        <dbReference type="ChEBI" id="CHEBI:29985"/>
    </ligand>
</feature>
<dbReference type="GO" id="GO:0004356">
    <property type="term" value="F:glutamine synthetase activity"/>
    <property type="evidence" value="ECO:0007669"/>
    <property type="project" value="UniProtKB-EC"/>
</dbReference>
<feature type="binding site" evidence="8">
    <location>
        <position position="214"/>
    </location>
    <ligand>
        <name>Mg(2+)</name>
        <dbReference type="ChEBI" id="CHEBI:18420"/>
        <label>1</label>
    </ligand>
</feature>
<feature type="binding site" evidence="6">
    <location>
        <begin position="266"/>
        <end position="267"/>
    </location>
    <ligand>
        <name>L-glutamate</name>
        <dbReference type="ChEBI" id="CHEBI:29985"/>
    </ligand>
</feature>
<dbReference type="PANTHER" id="PTHR43407:SF2">
    <property type="entry name" value="GLUTAMINE SYNTHETASE"/>
    <property type="match status" value="1"/>
</dbReference>
<dbReference type="PROSITE" id="PS00180">
    <property type="entry name" value="GLNA_1"/>
    <property type="match status" value="1"/>
</dbReference>
<dbReference type="SUPFAM" id="SSF54368">
    <property type="entry name" value="Glutamine synthetase, N-terminal domain"/>
    <property type="match status" value="1"/>
</dbReference>
<dbReference type="EC" id="6.3.1.2" evidence="3 13"/>
<dbReference type="PROSITE" id="PS51987">
    <property type="entry name" value="GS_CATALYTIC"/>
    <property type="match status" value="1"/>
</dbReference>
<dbReference type="InterPro" id="IPR008146">
    <property type="entry name" value="Gln_synth_cat_dom"/>
</dbReference>
<evidence type="ECO:0000256" key="3">
    <source>
        <dbReference type="ARBA" id="ARBA00012937"/>
    </source>
</evidence>
<accession>A0A9Q8TWI5</accession>
<keyword evidence="13 16" id="KW-0436">Ligase</keyword>
<feature type="binding site" evidence="8">
    <location>
        <position position="363"/>
    </location>
    <ligand>
        <name>Mg(2+)</name>
        <dbReference type="ChEBI" id="CHEBI:18420"/>
        <label>1</label>
    </ligand>
</feature>
<dbReference type="InterPro" id="IPR036651">
    <property type="entry name" value="Gln_synt_N_sf"/>
</dbReference>
<keyword evidence="9" id="KW-0597">Phosphoprotein</keyword>
<proteinExistence type="inferred from homology"/>
<comment type="subunit">
    <text evidence="12">Oligomer of 12 subunits arranged in the form of two hexagons.</text>
</comment>
<dbReference type="InterPro" id="IPR027302">
    <property type="entry name" value="Gln_synth_N_conserv_site"/>
</dbReference>
<protein>
    <recommendedName>
        <fullName evidence="4 13">Glutamine synthetase</fullName>
        <ecNumber evidence="3 13">6.3.1.2</ecNumber>
    </recommendedName>
</protein>
<comment type="function">
    <text evidence="1">Catalyzes the ATP-dependent biosynthesis of glutamine from glutamate and ammonia.</text>
</comment>
<evidence type="ECO:0000256" key="10">
    <source>
        <dbReference type="PROSITE-ProRule" id="PRU01330"/>
    </source>
</evidence>
<evidence type="ECO:0000256" key="13">
    <source>
        <dbReference type="RuleBase" id="RU004356"/>
    </source>
</evidence>
<dbReference type="GO" id="GO:0005737">
    <property type="term" value="C:cytoplasm"/>
    <property type="evidence" value="ECO:0007669"/>
    <property type="project" value="UniProtKB-SubCell"/>
</dbReference>
<feature type="binding site" evidence="8">
    <location>
        <position position="133"/>
    </location>
    <ligand>
        <name>Mg(2+)</name>
        <dbReference type="ChEBI" id="CHEBI:18420"/>
        <label>1</label>
    </ligand>
</feature>
<dbReference type="PROSITE" id="PS00181">
    <property type="entry name" value="GLNA_ATP"/>
    <property type="match status" value="1"/>
</dbReference>
<dbReference type="AlphaFoldDB" id="A0A9Q8TWI5"/>
<feature type="binding site" evidence="8">
    <location>
        <position position="131"/>
    </location>
    <ligand>
        <name>Mg(2+)</name>
        <dbReference type="ChEBI" id="CHEBI:18420"/>
        <label>1</label>
    </ligand>
</feature>
<feature type="binding site" evidence="7">
    <location>
        <position position="341"/>
    </location>
    <ligand>
        <name>ATP</name>
        <dbReference type="ChEBI" id="CHEBI:30616"/>
    </ligand>
</feature>
<comment type="similarity">
    <text evidence="2 10 11">Belongs to the glutamine synthetase family.</text>
</comment>
<comment type="subcellular location">
    <subcellularLocation>
        <location evidence="12">Cytoplasm</location>
    </subcellularLocation>
</comment>
<feature type="binding site" evidence="7">
    <location>
        <begin position="273"/>
        <end position="275"/>
    </location>
    <ligand>
        <name>ATP</name>
        <dbReference type="ChEBI" id="CHEBI:30616"/>
    </ligand>
</feature>
<evidence type="ECO:0000256" key="1">
    <source>
        <dbReference type="ARBA" id="ARBA00003117"/>
    </source>
</evidence>
<reference evidence="16" key="1">
    <citation type="submission" date="2022-05" db="EMBL/GenBank/DDBJ databases">
        <title>Impact of host demography and evolutionary history on endosymbiont molecular evolution: a test in carpenter ants (Genus Camponotus) and their Blochmannia endosymbionts.</title>
        <authorList>
            <person name="Manthey J.D."/>
            <person name="Giron J.C."/>
            <person name="Hruska J.P."/>
        </authorList>
    </citation>
    <scope>NUCLEOTIDE SEQUENCE</scope>
    <source>
        <strain evidence="16">C-039</strain>
    </source>
</reference>
<dbReference type="Pfam" id="PF00120">
    <property type="entry name" value="Gln-synt_C"/>
    <property type="match status" value="1"/>
</dbReference>
<evidence type="ECO:0000256" key="12">
    <source>
        <dbReference type="RuleBase" id="RU000387"/>
    </source>
</evidence>
<feature type="binding site" evidence="6">
    <location>
        <position position="329"/>
    </location>
    <ligand>
        <name>L-glutamate</name>
        <dbReference type="ChEBI" id="CHEBI:29985"/>
    </ligand>
</feature>
<dbReference type="Gene3D" id="3.10.20.70">
    <property type="entry name" value="Glutamine synthetase, N-terminal domain"/>
    <property type="match status" value="1"/>
</dbReference>
<dbReference type="RefSeq" id="WP_250248934.1">
    <property type="nucleotide sequence ID" value="NZ_CP097753.1"/>
</dbReference>
<feature type="binding site" evidence="8">
    <location>
        <position position="222"/>
    </location>
    <ligand>
        <name>Mg(2+)</name>
        <dbReference type="ChEBI" id="CHEBI:18420"/>
        <label>1</label>
    </ligand>
</feature>
<feature type="binding site" evidence="6">
    <location>
        <position position="323"/>
    </location>
    <ligand>
        <name>L-glutamate</name>
        <dbReference type="ChEBI" id="CHEBI:29985"/>
    </ligand>
</feature>
<evidence type="ECO:0000256" key="9">
    <source>
        <dbReference type="PIRSR" id="PIRSR604809-50"/>
    </source>
</evidence>
<gene>
    <name evidence="16" type="primary">glnA</name>
    <name evidence="16" type="ORF">M9393_00055</name>
</gene>
<dbReference type="Pfam" id="PF03951">
    <property type="entry name" value="Gln-synt_N"/>
    <property type="match status" value="1"/>
</dbReference>
<dbReference type="SUPFAM" id="SSF55931">
    <property type="entry name" value="Glutamine synthetase/guanido kinase"/>
    <property type="match status" value="1"/>
</dbReference>
<dbReference type="InterPro" id="IPR008147">
    <property type="entry name" value="Gln_synt_N"/>
</dbReference>
<name>A0A9Q8TWI5_9ENTR</name>
<feature type="domain" description="GS beta-grasp" evidence="14">
    <location>
        <begin position="14"/>
        <end position="98"/>
    </location>
</feature>
<dbReference type="SMART" id="SM01230">
    <property type="entry name" value="Gln-synt_C"/>
    <property type="match status" value="1"/>
</dbReference>